<evidence type="ECO:0000259" key="3">
    <source>
        <dbReference type="PROSITE" id="PS50041"/>
    </source>
</evidence>
<protein>
    <recommendedName>
        <fullName evidence="3">C-type lectin domain-containing protein</fullName>
    </recommendedName>
</protein>
<dbReference type="OMA" id="KKENCAV"/>
<dbReference type="PROSITE" id="PS00615">
    <property type="entry name" value="C_TYPE_LECTIN_1"/>
    <property type="match status" value="1"/>
</dbReference>
<dbReference type="InterPro" id="IPR018378">
    <property type="entry name" value="C-type_lectin_CS"/>
</dbReference>
<dbReference type="InterPro" id="IPR016187">
    <property type="entry name" value="CTDL_fold"/>
</dbReference>
<proteinExistence type="predicted"/>
<dbReference type="PANTHER" id="PTHR22803">
    <property type="entry name" value="MANNOSE, PHOSPHOLIPASE, LECTIN RECEPTOR RELATED"/>
    <property type="match status" value="1"/>
</dbReference>
<dbReference type="InterPro" id="IPR001304">
    <property type="entry name" value="C-type_lectin-like"/>
</dbReference>
<keyword evidence="2" id="KW-0732">Signal</keyword>
<sequence length="150" mass="17229">MRQFLSVIVLASVASTERACDNGWLPFKNQCYWFSSGSDIFHNAVVICSNKGSNLIELKTAEEEKWVLLQSRIRRYTHVWIGLTDVVDEGIYVYPSNGLKPRYSNWLKTEPSGGRGENCACLHTEQRLWNDYPCSSRMSYVCKKPAKHFV</sequence>
<dbReference type="EnsemblMetazoa" id="G9749.1">
    <property type="protein sequence ID" value="G9749.1:cds"/>
    <property type="gene ID" value="G9749"/>
</dbReference>
<organism evidence="4 5">
    <name type="scientific">Magallana gigas</name>
    <name type="common">Pacific oyster</name>
    <name type="synonym">Crassostrea gigas</name>
    <dbReference type="NCBI Taxonomy" id="29159"/>
    <lineage>
        <taxon>Eukaryota</taxon>
        <taxon>Metazoa</taxon>
        <taxon>Spiralia</taxon>
        <taxon>Lophotrochozoa</taxon>
        <taxon>Mollusca</taxon>
        <taxon>Bivalvia</taxon>
        <taxon>Autobranchia</taxon>
        <taxon>Pteriomorphia</taxon>
        <taxon>Ostreida</taxon>
        <taxon>Ostreoidea</taxon>
        <taxon>Ostreidae</taxon>
        <taxon>Magallana</taxon>
    </lineage>
</organism>
<dbReference type="Gene3D" id="3.10.100.10">
    <property type="entry name" value="Mannose-Binding Protein A, subunit A"/>
    <property type="match status" value="1"/>
</dbReference>
<dbReference type="Pfam" id="PF00059">
    <property type="entry name" value="Lectin_C"/>
    <property type="match status" value="1"/>
</dbReference>
<evidence type="ECO:0000256" key="1">
    <source>
        <dbReference type="ARBA" id="ARBA00023157"/>
    </source>
</evidence>
<reference evidence="4" key="1">
    <citation type="submission" date="2022-08" db="UniProtKB">
        <authorList>
            <consortium name="EnsemblMetazoa"/>
        </authorList>
    </citation>
    <scope>IDENTIFICATION</scope>
    <source>
        <strain evidence="4">05x7-T-G4-1.051#20</strain>
    </source>
</reference>
<keyword evidence="1" id="KW-1015">Disulfide bond</keyword>
<evidence type="ECO:0000313" key="5">
    <source>
        <dbReference type="Proteomes" id="UP000005408"/>
    </source>
</evidence>
<name>A0A8W8P4E4_MAGGI</name>
<feature type="chain" id="PRO_5036469180" description="C-type lectin domain-containing protein" evidence="2">
    <location>
        <begin position="20"/>
        <end position="150"/>
    </location>
</feature>
<feature type="domain" description="C-type lectin" evidence="3">
    <location>
        <begin position="27"/>
        <end position="143"/>
    </location>
</feature>
<dbReference type="CDD" id="cd00037">
    <property type="entry name" value="CLECT"/>
    <property type="match status" value="1"/>
</dbReference>
<feature type="signal peptide" evidence="2">
    <location>
        <begin position="1"/>
        <end position="19"/>
    </location>
</feature>
<dbReference type="OrthoDB" id="441660at2759"/>
<dbReference type="InterPro" id="IPR050111">
    <property type="entry name" value="C-type_lectin/snaclec_domain"/>
</dbReference>
<dbReference type="SMART" id="SM00034">
    <property type="entry name" value="CLECT"/>
    <property type="match status" value="1"/>
</dbReference>
<accession>A0A8W8P4E4</accession>
<dbReference type="InterPro" id="IPR016186">
    <property type="entry name" value="C-type_lectin-like/link_sf"/>
</dbReference>
<evidence type="ECO:0000256" key="2">
    <source>
        <dbReference type="SAM" id="SignalP"/>
    </source>
</evidence>
<evidence type="ECO:0000313" key="4">
    <source>
        <dbReference type="EnsemblMetazoa" id="G9749.1:cds"/>
    </source>
</evidence>
<keyword evidence="5" id="KW-1185">Reference proteome</keyword>
<dbReference type="Proteomes" id="UP000005408">
    <property type="component" value="Unassembled WGS sequence"/>
</dbReference>
<dbReference type="PROSITE" id="PS50041">
    <property type="entry name" value="C_TYPE_LECTIN_2"/>
    <property type="match status" value="1"/>
</dbReference>
<dbReference type="AlphaFoldDB" id="A0A8W8P4E4"/>
<dbReference type="SUPFAM" id="SSF56436">
    <property type="entry name" value="C-type lectin-like"/>
    <property type="match status" value="1"/>
</dbReference>